<dbReference type="SUPFAM" id="SSF48179">
    <property type="entry name" value="6-phosphogluconate dehydrogenase C-terminal domain-like"/>
    <property type="match status" value="2"/>
</dbReference>
<evidence type="ECO:0000256" key="12">
    <source>
        <dbReference type="ARBA" id="ARBA00049556"/>
    </source>
</evidence>
<dbReference type="Gene3D" id="3.40.50.720">
    <property type="entry name" value="NAD(P)-binding Rossmann-like Domain"/>
    <property type="match status" value="1"/>
</dbReference>
<keyword evidence="7" id="KW-0560">Oxidoreductase</keyword>
<evidence type="ECO:0000259" key="13">
    <source>
        <dbReference type="Pfam" id="PF00725"/>
    </source>
</evidence>
<accession>A0A315ZPM2</accession>
<dbReference type="InterPro" id="IPR008927">
    <property type="entry name" value="6-PGluconate_DH-like_C_sf"/>
</dbReference>
<dbReference type="GO" id="GO:0070403">
    <property type="term" value="F:NAD+ binding"/>
    <property type="evidence" value="ECO:0007669"/>
    <property type="project" value="InterPro"/>
</dbReference>
<sequence>MTELAVRPEDLVDPNGSERVTFFPWQEVPLDPRRGSSAGTLALITMDNSPDAPDDFSRPTTLGPAGLLQLRATLDEVEAAVAEGPVVAVAITGKPFVFAVGADLKDVARIRSTAEARAVAKHGHDQLRRLGELGVPSFAFINGPAMGGGFEVALHCTYRTASSVARGLALPEVALGLVPGWGGTHLLPALIGIEKAVQVIIANPASQKTLTAQQALELGVVDVVLDSPDFLEESLRWAARVVNGEVVVERPEVSRDQRLWDGVLAAARASVDAKLHGAAPAPYKALELLARARTDVGPEGREAAFAAEDDALAELIMTDEFRSGVYSFDLVQRRAKKPAGAPDPKLARPVGKVGVVGAGLMASQLALVFARQLKVPVVLTDLDEARVAKGVAWVHGEIAKLREKGRLSDGAAQRLTANVTGTTDSAAAFADADLVIEAVFEELSVKQDVFRTVEKVVREDCVLMTNTSSLSVTAMASVLEHPERLVGFHFFNPVAVMPLVEVVRTTGATPTDDVTLATAFAVGKGLRKSCVLVQDAPAFVVNRLLTRFMSEASVVVDEGTPVEVAEAALDSLGLPMSNFELLGLVGPAVALHVAESLHAAFPERFPVSANLRRIVEAGLPGVYEKGTRTLTEAAREVLVLGDSPSTEEQVRERVLEALADEARRMLDEGVVSDPRDIDLCLQLGAGWPAHLGGILPLLDRTGVAERVTGQRFLPRGVASVPA</sequence>
<comment type="similarity">
    <text evidence="4">Belongs to the 3-hydroxyacyl-CoA dehydrogenase family.</text>
</comment>
<proteinExistence type="inferred from homology"/>
<evidence type="ECO:0000256" key="2">
    <source>
        <dbReference type="ARBA" id="ARBA00005086"/>
    </source>
</evidence>
<keyword evidence="16" id="KW-1185">Reference proteome</keyword>
<evidence type="ECO:0000256" key="6">
    <source>
        <dbReference type="ARBA" id="ARBA00022963"/>
    </source>
</evidence>
<evidence type="ECO:0000256" key="11">
    <source>
        <dbReference type="ARBA" id="ARBA00023268"/>
    </source>
</evidence>
<evidence type="ECO:0000256" key="10">
    <source>
        <dbReference type="ARBA" id="ARBA00023239"/>
    </source>
</evidence>
<gene>
    <name evidence="15" type="ORF">BXY45_14215</name>
</gene>
<keyword evidence="9" id="KW-0443">Lipid metabolism</keyword>
<dbReference type="SUPFAM" id="SSF52096">
    <property type="entry name" value="ClpP/crotonase"/>
    <property type="match status" value="1"/>
</dbReference>
<comment type="catalytic activity">
    <reaction evidence="12">
        <text>a (3S)-3-hydroxyacyl-CoA + NAD(+) = a 3-oxoacyl-CoA + NADH + H(+)</text>
        <dbReference type="Rhea" id="RHEA:22432"/>
        <dbReference type="ChEBI" id="CHEBI:15378"/>
        <dbReference type="ChEBI" id="CHEBI:57318"/>
        <dbReference type="ChEBI" id="CHEBI:57540"/>
        <dbReference type="ChEBI" id="CHEBI:57945"/>
        <dbReference type="ChEBI" id="CHEBI:90726"/>
        <dbReference type="EC" id="1.1.1.35"/>
    </reaction>
</comment>
<dbReference type="InterPro" id="IPR006108">
    <property type="entry name" value="3HC_DH_C"/>
</dbReference>
<dbReference type="Gene3D" id="1.10.1040.50">
    <property type="match status" value="1"/>
</dbReference>
<protein>
    <submittedName>
        <fullName evidence="15">3-hydroxyacyl-CoA dehydrogenase</fullName>
    </submittedName>
</protein>
<dbReference type="InterPro" id="IPR036291">
    <property type="entry name" value="NAD(P)-bd_dom_sf"/>
</dbReference>
<dbReference type="GO" id="GO:0006635">
    <property type="term" value="P:fatty acid beta-oxidation"/>
    <property type="evidence" value="ECO:0007669"/>
    <property type="project" value="UniProtKB-UniPathway"/>
</dbReference>
<evidence type="ECO:0000256" key="9">
    <source>
        <dbReference type="ARBA" id="ARBA00023098"/>
    </source>
</evidence>
<evidence type="ECO:0000259" key="14">
    <source>
        <dbReference type="Pfam" id="PF02737"/>
    </source>
</evidence>
<evidence type="ECO:0000256" key="7">
    <source>
        <dbReference type="ARBA" id="ARBA00023002"/>
    </source>
</evidence>
<organism evidence="15 16">
    <name type="scientific">Quadrisphaera granulorum</name>
    <dbReference type="NCBI Taxonomy" id="317664"/>
    <lineage>
        <taxon>Bacteria</taxon>
        <taxon>Bacillati</taxon>
        <taxon>Actinomycetota</taxon>
        <taxon>Actinomycetes</taxon>
        <taxon>Kineosporiales</taxon>
        <taxon>Kineosporiaceae</taxon>
        <taxon>Quadrisphaera</taxon>
    </lineage>
</organism>
<evidence type="ECO:0000256" key="5">
    <source>
        <dbReference type="ARBA" id="ARBA00022832"/>
    </source>
</evidence>
<feature type="domain" description="3-hydroxyacyl-CoA dehydrogenase NAD binding" evidence="14">
    <location>
        <begin position="352"/>
        <end position="535"/>
    </location>
</feature>
<dbReference type="FunFam" id="3.40.50.720:FF:000009">
    <property type="entry name" value="Fatty oxidation complex, alpha subunit"/>
    <property type="match status" value="1"/>
</dbReference>
<evidence type="ECO:0000256" key="1">
    <source>
        <dbReference type="ARBA" id="ARBA00005005"/>
    </source>
</evidence>
<dbReference type="Gene3D" id="3.90.226.10">
    <property type="entry name" value="2-enoyl-CoA Hydratase, Chain A, domain 1"/>
    <property type="match status" value="1"/>
</dbReference>
<evidence type="ECO:0000256" key="3">
    <source>
        <dbReference type="ARBA" id="ARBA00007005"/>
    </source>
</evidence>
<comment type="pathway">
    <text evidence="2">Lipid metabolism; butanoate metabolism.</text>
</comment>
<dbReference type="OrthoDB" id="9771883at2"/>
<dbReference type="CDD" id="cd06558">
    <property type="entry name" value="crotonase-like"/>
    <property type="match status" value="1"/>
</dbReference>
<dbReference type="Pfam" id="PF00378">
    <property type="entry name" value="ECH_1"/>
    <property type="match status" value="1"/>
</dbReference>
<comment type="pathway">
    <text evidence="1">Lipid metabolism; fatty acid beta-oxidation.</text>
</comment>
<dbReference type="SUPFAM" id="SSF51735">
    <property type="entry name" value="NAD(P)-binding Rossmann-fold domains"/>
    <property type="match status" value="1"/>
</dbReference>
<evidence type="ECO:0000256" key="8">
    <source>
        <dbReference type="ARBA" id="ARBA00023027"/>
    </source>
</evidence>
<keyword evidence="11" id="KW-0511">Multifunctional enzyme</keyword>
<evidence type="ECO:0000313" key="16">
    <source>
        <dbReference type="Proteomes" id="UP000245469"/>
    </source>
</evidence>
<comment type="similarity">
    <text evidence="3">In the central section; belongs to the 3-hydroxyacyl-CoA dehydrogenase family.</text>
</comment>
<evidence type="ECO:0000256" key="4">
    <source>
        <dbReference type="ARBA" id="ARBA00009463"/>
    </source>
</evidence>
<dbReference type="EMBL" id="QGDQ01000042">
    <property type="protein sequence ID" value="PWJ47053.1"/>
    <property type="molecule type" value="Genomic_DNA"/>
</dbReference>
<comment type="caution">
    <text evidence="15">The sequence shown here is derived from an EMBL/GenBank/DDBJ whole genome shotgun (WGS) entry which is preliminary data.</text>
</comment>
<dbReference type="PANTHER" id="PTHR43612:SF3">
    <property type="entry name" value="TRIFUNCTIONAL ENZYME SUBUNIT ALPHA, MITOCHONDRIAL"/>
    <property type="match status" value="1"/>
</dbReference>
<dbReference type="Pfam" id="PF00725">
    <property type="entry name" value="3HCDH"/>
    <property type="match status" value="1"/>
</dbReference>
<feature type="domain" description="3-hydroxyacyl-CoA dehydrogenase C-terminal" evidence="13">
    <location>
        <begin position="539"/>
        <end position="621"/>
    </location>
</feature>
<dbReference type="UniPathway" id="UPA00659"/>
<dbReference type="InterPro" id="IPR029045">
    <property type="entry name" value="ClpP/crotonase-like_dom_sf"/>
</dbReference>
<reference evidence="15 16" key="1">
    <citation type="submission" date="2018-03" db="EMBL/GenBank/DDBJ databases">
        <title>Genomic Encyclopedia of Archaeal and Bacterial Type Strains, Phase II (KMG-II): from individual species to whole genera.</title>
        <authorList>
            <person name="Goeker M."/>
        </authorList>
    </citation>
    <scope>NUCLEOTIDE SEQUENCE [LARGE SCALE GENOMIC DNA]</scope>
    <source>
        <strain evidence="15 16">DSM 44889</strain>
    </source>
</reference>
<name>A0A315ZPM2_9ACTN</name>
<dbReference type="Pfam" id="PF02737">
    <property type="entry name" value="3HCDH_N"/>
    <property type="match status" value="1"/>
</dbReference>
<keyword evidence="8" id="KW-0520">NAD</keyword>
<dbReference type="AlphaFoldDB" id="A0A315ZPM2"/>
<keyword evidence="6" id="KW-0442">Lipid degradation</keyword>
<dbReference type="InterPro" id="IPR006176">
    <property type="entry name" value="3-OHacyl-CoA_DH_NAD-bd"/>
</dbReference>
<evidence type="ECO:0000313" key="15">
    <source>
        <dbReference type="EMBL" id="PWJ47053.1"/>
    </source>
</evidence>
<dbReference type="GO" id="GO:0004300">
    <property type="term" value="F:enoyl-CoA hydratase activity"/>
    <property type="evidence" value="ECO:0007669"/>
    <property type="project" value="TreeGrafter"/>
</dbReference>
<dbReference type="InterPro" id="IPR050136">
    <property type="entry name" value="FA_oxidation_alpha_subunit"/>
</dbReference>
<dbReference type="PANTHER" id="PTHR43612">
    <property type="entry name" value="TRIFUNCTIONAL ENZYME SUBUNIT ALPHA"/>
    <property type="match status" value="1"/>
</dbReference>
<keyword evidence="5" id="KW-0276">Fatty acid metabolism</keyword>
<dbReference type="GO" id="GO:0016509">
    <property type="term" value="F:long-chain (3S)-3-hydroxyacyl-CoA dehydrogenase (NAD+) activity"/>
    <property type="evidence" value="ECO:0007669"/>
    <property type="project" value="TreeGrafter"/>
</dbReference>
<keyword evidence="10" id="KW-0456">Lyase</keyword>
<dbReference type="InterPro" id="IPR001753">
    <property type="entry name" value="Enoyl-CoA_hydra/iso"/>
</dbReference>
<dbReference type="Proteomes" id="UP000245469">
    <property type="component" value="Unassembled WGS sequence"/>
</dbReference>